<dbReference type="EMBL" id="OX465085">
    <property type="protein sequence ID" value="CAI9304460.1"/>
    <property type="molecule type" value="Genomic_DNA"/>
</dbReference>
<keyword evidence="8" id="KW-1185">Reference proteome</keyword>
<evidence type="ECO:0000256" key="1">
    <source>
        <dbReference type="ARBA" id="ARBA00022723"/>
    </source>
</evidence>
<sequence>MDASSSSISSKQNAEFQPKNPCYCGLPSRVRTSRTKDNPGKKIRLCPNSMNEGPKCKFWEWLEPETPENEVNYGKDEKELCNLTLKVSILENEISILDPLDLLELVQHVELVLELDPLNLLELVQHVELVLELDPLDLLELDPLELVPLYLLYKYVVMM</sequence>
<keyword evidence="1" id="KW-0479">Metal-binding</keyword>
<evidence type="ECO:0000256" key="3">
    <source>
        <dbReference type="ARBA" id="ARBA00022833"/>
    </source>
</evidence>
<evidence type="ECO:0000313" key="8">
    <source>
        <dbReference type="Proteomes" id="UP001177003"/>
    </source>
</evidence>
<keyword evidence="3" id="KW-0862">Zinc</keyword>
<feature type="compositionally biased region" description="Low complexity" evidence="5">
    <location>
        <begin position="1"/>
        <end position="10"/>
    </location>
</feature>
<proteinExistence type="predicted"/>
<evidence type="ECO:0000313" key="7">
    <source>
        <dbReference type="EMBL" id="CAI9304460.1"/>
    </source>
</evidence>
<feature type="domain" description="GRF-type" evidence="6">
    <location>
        <begin position="22"/>
        <end position="65"/>
    </location>
</feature>
<organism evidence="7 8">
    <name type="scientific">Lactuca saligna</name>
    <name type="common">Willowleaf lettuce</name>
    <dbReference type="NCBI Taxonomy" id="75948"/>
    <lineage>
        <taxon>Eukaryota</taxon>
        <taxon>Viridiplantae</taxon>
        <taxon>Streptophyta</taxon>
        <taxon>Embryophyta</taxon>
        <taxon>Tracheophyta</taxon>
        <taxon>Spermatophyta</taxon>
        <taxon>Magnoliopsida</taxon>
        <taxon>eudicotyledons</taxon>
        <taxon>Gunneridae</taxon>
        <taxon>Pentapetalae</taxon>
        <taxon>asterids</taxon>
        <taxon>campanulids</taxon>
        <taxon>Asterales</taxon>
        <taxon>Asteraceae</taxon>
        <taxon>Cichorioideae</taxon>
        <taxon>Cichorieae</taxon>
        <taxon>Lactucinae</taxon>
        <taxon>Lactuca</taxon>
    </lineage>
</organism>
<dbReference type="GO" id="GO:0008270">
    <property type="term" value="F:zinc ion binding"/>
    <property type="evidence" value="ECO:0007669"/>
    <property type="project" value="UniProtKB-KW"/>
</dbReference>
<evidence type="ECO:0000256" key="4">
    <source>
        <dbReference type="PROSITE-ProRule" id="PRU01343"/>
    </source>
</evidence>
<gene>
    <name evidence="7" type="ORF">LSALG_LOCUS42836</name>
</gene>
<dbReference type="Proteomes" id="UP001177003">
    <property type="component" value="Chromosome 9"/>
</dbReference>
<evidence type="ECO:0000256" key="5">
    <source>
        <dbReference type="SAM" id="MobiDB-lite"/>
    </source>
</evidence>
<dbReference type="InterPro" id="IPR010666">
    <property type="entry name" value="Znf_GRF"/>
</dbReference>
<accession>A0AA36A4P1</accession>
<reference evidence="7" key="1">
    <citation type="submission" date="2023-04" db="EMBL/GenBank/DDBJ databases">
        <authorList>
            <person name="Vijverberg K."/>
            <person name="Xiong W."/>
            <person name="Schranz E."/>
        </authorList>
    </citation>
    <scope>NUCLEOTIDE SEQUENCE</scope>
</reference>
<dbReference type="PANTHER" id="PTHR33248">
    <property type="entry name" value="ZINC ION-BINDING PROTEIN"/>
    <property type="match status" value="1"/>
</dbReference>
<name>A0AA36A4P1_LACSI</name>
<feature type="region of interest" description="Disordered" evidence="5">
    <location>
        <begin position="1"/>
        <end position="22"/>
    </location>
</feature>
<evidence type="ECO:0000259" key="6">
    <source>
        <dbReference type="PROSITE" id="PS51999"/>
    </source>
</evidence>
<protein>
    <recommendedName>
        <fullName evidence="6">GRF-type domain-containing protein</fullName>
    </recommendedName>
</protein>
<evidence type="ECO:0000256" key="2">
    <source>
        <dbReference type="ARBA" id="ARBA00022771"/>
    </source>
</evidence>
<keyword evidence="2 4" id="KW-0863">Zinc-finger</keyword>
<dbReference type="AlphaFoldDB" id="A0AA36A4P1"/>
<dbReference type="PROSITE" id="PS51999">
    <property type="entry name" value="ZF_GRF"/>
    <property type="match status" value="1"/>
</dbReference>